<keyword evidence="3 9" id="KW-0808">Transferase</keyword>
<evidence type="ECO:0000256" key="9">
    <source>
        <dbReference type="RuleBase" id="RU364020"/>
    </source>
</evidence>
<dbReference type="InterPro" id="IPR005331">
    <property type="entry name" value="Sulfotransferase"/>
</dbReference>
<evidence type="ECO:0000256" key="6">
    <source>
        <dbReference type="ARBA" id="ARBA00023034"/>
    </source>
</evidence>
<dbReference type="EMBL" id="RCHS01000573">
    <property type="protein sequence ID" value="RMX57918.1"/>
    <property type="molecule type" value="Genomic_DNA"/>
</dbReference>
<evidence type="ECO:0000256" key="1">
    <source>
        <dbReference type="ARBA" id="ARBA00004323"/>
    </source>
</evidence>
<keyword evidence="9" id="KW-0735">Signal-anchor</keyword>
<evidence type="ECO:0000256" key="7">
    <source>
        <dbReference type="ARBA" id="ARBA00023136"/>
    </source>
</evidence>
<dbReference type="GO" id="GO:0000139">
    <property type="term" value="C:Golgi membrane"/>
    <property type="evidence" value="ECO:0007669"/>
    <property type="project" value="UniProtKB-SubCell"/>
</dbReference>
<gene>
    <name evidence="11" type="ORF">pdam_00006693</name>
</gene>
<dbReference type="PANTHER" id="PTHR12137">
    <property type="entry name" value="CARBOHYDRATE SULFOTRANSFERASE"/>
    <property type="match status" value="1"/>
</dbReference>
<keyword evidence="12" id="KW-1185">Reference proteome</keyword>
<dbReference type="EC" id="2.8.2.-" evidence="9"/>
<evidence type="ECO:0000313" key="12">
    <source>
        <dbReference type="Proteomes" id="UP000275408"/>
    </source>
</evidence>
<dbReference type="InterPro" id="IPR018011">
    <property type="entry name" value="Carb_sulfotrans_8-10"/>
</dbReference>
<dbReference type="Pfam" id="PF03567">
    <property type="entry name" value="Sulfotransfer_2"/>
    <property type="match status" value="1"/>
</dbReference>
<accession>A0A3M6UX73</accession>
<protein>
    <recommendedName>
        <fullName evidence="9">Carbohydrate sulfotransferase</fullName>
        <ecNumber evidence="9">2.8.2.-</ecNumber>
    </recommendedName>
</protein>
<organism evidence="11 12">
    <name type="scientific">Pocillopora damicornis</name>
    <name type="common">Cauliflower coral</name>
    <name type="synonym">Millepora damicornis</name>
    <dbReference type="NCBI Taxonomy" id="46731"/>
    <lineage>
        <taxon>Eukaryota</taxon>
        <taxon>Metazoa</taxon>
        <taxon>Cnidaria</taxon>
        <taxon>Anthozoa</taxon>
        <taxon>Hexacorallia</taxon>
        <taxon>Scleractinia</taxon>
        <taxon>Astrocoeniina</taxon>
        <taxon>Pocilloporidae</taxon>
        <taxon>Pocillopora</taxon>
    </lineage>
</organism>
<dbReference type="Proteomes" id="UP000275408">
    <property type="component" value="Unassembled WGS sequence"/>
</dbReference>
<comment type="subcellular location">
    <subcellularLocation>
        <location evidence="1 9">Golgi apparatus membrane</location>
        <topology evidence="1 9">Single-pass type II membrane protein</topology>
    </subcellularLocation>
</comment>
<evidence type="ECO:0000256" key="8">
    <source>
        <dbReference type="ARBA" id="ARBA00023180"/>
    </source>
</evidence>
<evidence type="ECO:0000256" key="2">
    <source>
        <dbReference type="ARBA" id="ARBA00006339"/>
    </source>
</evidence>
<feature type="region of interest" description="Disordered" evidence="10">
    <location>
        <begin position="300"/>
        <end position="319"/>
    </location>
</feature>
<dbReference type="GO" id="GO:0016051">
    <property type="term" value="P:carbohydrate biosynthetic process"/>
    <property type="evidence" value="ECO:0007669"/>
    <property type="project" value="InterPro"/>
</dbReference>
<name>A0A3M6UX73_POCDA</name>
<keyword evidence="4" id="KW-0812">Transmembrane</keyword>
<dbReference type="InterPro" id="IPR027417">
    <property type="entry name" value="P-loop_NTPase"/>
</dbReference>
<reference evidence="11 12" key="1">
    <citation type="journal article" date="2018" name="Sci. Rep.">
        <title>Comparative analysis of the Pocillopora damicornis genome highlights role of immune system in coral evolution.</title>
        <authorList>
            <person name="Cunning R."/>
            <person name="Bay R.A."/>
            <person name="Gillette P."/>
            <person name="Baker A.C."/>
            <person name="Traylor-Knowles N."/>
        </authorList>
    </citation>
    <scope>NUCLEOTIDE SEQUENCE [LARGE SCALE GENOMIC DNA]</scope>
    <source>
        <strain evidence="11">RSMAS</strain>
        <tissue evidence="11">Whole animal</tissue>
    </source>
</reference>
<proteinExistence type="inferred from homology"/>
<evidence type="ECO:0000256" key="4">
    <source>
        <dbReference type="ARBA" id="ARBA00022692"/>
    </source>
</evidence>
<evidence type="ECO:0000313" key="11">
    <source>
        <dbReference type="EMBL" id="RMX57918.1"/>
    </source>
</evidence>
<evidence type="ECO:0000256" key="5">
    <source>
        <dbReference type="ARBA" id="ARBA00022989"/>
    </source>
</evidence>
<comment type="caution">
    <text evidence="11">The sequence shown here is derived from an EMBL/GenBank/DDBJ whole genome shotgun (WGS) entry which is preliminary data.</text>
</comment>
<keyword evidence="6 9" id="KW-0333">Golgi apparatus</keyword>
<dbReference type="PANTHER" id="PTHR12137:SF54">
    <property type="entry name" value="CARBOHYDRATE SULFOTRANSFERASE"/>
    <property type="match status" value="1"/>
</dbReference>
<keyword evidence="7" id="KW-0472">Membrane</keyword>
<comment type="similarity">
    <text evidence="2 9">Belongs to the sulfotransferase 2 family.</text>
</comment>
<dbReference type="OrthoDB" id="2019940at2759"/>
<keyword evidence="8 9" id="KW-0325">Glycoprotein</keyword>
<evidence type="ECO:0000256" key="10">
    <source>
        <dbReference type="SAM" id="MobiDB-lite"/>
    </source>
</evidence>
<dbReference type="AlphaFoldDB" id="A0A3M6UX73"/>
<sequence>MITFFETEESAKRVLRFHEALDRNWMADGEKKEDILHSGIEERQRDLRRLLINYCRANKHKRGLPSLYRFQVIESPPIVFCMVPRIASRQWRATFKQLRQQTGQLLSNLDQYVFTDVWNYLHKSYKIMFVREPFDWLLSAYKDKFASTRTVDRYMLETYGRKIIRKFRPNATKRALEVGDDVKFPEFIEYILKEGIHEQLNWHWNTYDDQCRPCSVDFNFIGRFESLSRDARYALKKAGVLNFTQFPTNSNYPKRRDELIKHYSQIPPEWIMELGRVYRSSFEMFGYPFPGPLKVLLKNDTGQTGNSGHSGIAGQTGNP</sequence>
<dbReference type="SUPFAM" id="SSF52540">
    <property type="entry name" value="P-loop containing nucleoside triphosphate hydrolases"/>
    <property type="match status" value="1"/>
</dbReference>
<dbReference type="GO" id="GO:0008146">
    <property type="term" value="F:sulfotransferase activity"/>
    <property type="evidence" value="ECO:0007669"/>
    <property type="project" value="InterPro"/>
</dbReference>
<keyword evidence="9" id="KW-0119">Carbohydrate metabolism</keyword>
<keyword evidence="5" id="KW-1133">Transmembrane helix</keyword>
<evidence type="ECO:0000256" key="3">
    <source>
        <dbReference type="ARBA" id="ARBA00022679"/>
    </source>
</evidence>